<evidence type="ECO:0000259" key="1">
    <source>
        <dbReference type="Pfam" id="PF04738"/>
    </source>
</evidence>
<evidence type="ECO:0000313" key="3">
    <source>
        <dbReference type="EMBL" id="MDT0377202.1"/>
    </source>
</evidence>
<evidence type="ECO:0000313" key="4">
    <source>
        <dbReference type="Proteomes" id="UP001183414"/>
    </source>
</evidence>
<feature type="domain" description="Lantibiotic dehydratase N-terminal" evidence="1">
    <location>
        <begin position="288"/>
        <end position="663"/>
    </location>
</feature>
<name>A0ABU2NJP1_9ACTN</name>
<comment type="caution">
    <text evidence="3">The sequence shown here is derived from an EMBL/GenBank/DDBJ whole genome shotgun (WGS) entry which is preliminary data.</text>
</comment>
<keyword evidence="4" id="KW-1185">Reference proteome</keyword>
<dbReference type="InterPro" id="IPR023809">
    <property type="entry name" value="Thiopep_bacteriocin_synth_dom"/>
</dbReference>
<dbReference type="Pfam" id="PF04738">
    <property type="entry name" value="Lant_dehydr_N"/>
    <property type="match status" value="2"/>
</dbReference>
<dbReference type="InterPro" id="IPR006827">
    <property type="entry name" value="Lant_deHydtase_N"/>
</dbReference>
<dbReference type="Pfam" id="PF14028">
    <property type="entry name" value="Lant_dehydr_C"/>
    <property type="match status" value="1"/>
</dbReference>
<sequence>MSAYTPYYRPAGAAMLRASVYPARLDLPPWPADSAEPGTWRTWLTAAWALPRVAEATAQASPHLATQIDAMHAGRQPDARSLRRMALTLARYLLRMRSRATPFGAFAGVTAASFCQHTQLRWSDDHTLHTRADPSWLADITARLEACTPLLERLPVVVNDLARVRGGRLIVPWQPHQSAVPGNQVDKREVSVRLVPVVETIRHAAHKPILVGALIDQAAAAHPGATRQALRGVAGQLAASGVLISALRAPSTTTDVLAHLRHQLDAAGAHDLPEAEPLIAALNEGGADRPTADLRLGGSLVLPHAVAAEAAAAAEALIRLSPATTATASWRDYHRAFLSRYGPGTLVPVEELTDPGRGLGLPNHFTQPPSSTREMTQRDEMLLALAQQAALDGDKEVVLDDTALAALAGPDGQRPVTPADLWVDIRATSPAALDDGAFTLGVCGFGRTGANTGRFLNLLNPADREAMTRMYAAQPPSVDGAIRAQLSFPSCHSRTESILRVPAVLPYVVPLAEHRTADGSHIPVADLAVAAGAARLYVVSRSRQRVVEPVLLHAGARYTMPPLARLLFEIPRSVHPAVTTLDWGAASCLSFLPRVRYGRSILAPAQWRVDPATLPGPDATEREWSAALDEVRERRSILGRLAAGSGDRRLRLDLDEPMGRAVLRSHLESADGPVILTETPAVDDYGWCGGRAHEVVIPLAATTPADPAPAFLTGAAPPVTRSDRSVVYVKLHGQPEAFDTILTAHMGALLRRWPTPPRWWFARYLHPAPHLRLRIHDADWRASGHVADWAADLRHAGLAGQVTFDNYHPETGRYGTGQAMAAAEALFAADSAAVLAQLACLASARDIHPQALTASSLVDLAAAVMGSRSAGVRWLLDHPEYAEGAGAQNRELRRQTLRLVAPDVLHGLPGGPAVVTAWEARADAAAHYTALLTPDTASPRPETVLGSLLHLHHARARGIDPQSEAATYKLARAAALSHAARQKEDMSDRA</sequence>
<feature type="domain" description="Thiopeptide-type bacteriocin biosynthesis" evidence="2">
    <location>
        <begin position="727"/>
        <end position="974"/>
    </location>
</feature>
<dbReference type="RefSeq" id="WP_311671208.1">
    <property type="nucleotide sequence ID" value="NZ_JAVREQ010000001.1"/>
</dbReference>
<dbReference type="NCBIfam" id="TIGR03891">
    <property type="entry name" value="thiopep_ocin"/>
    <property type="match status" value="1"/>
</dbReference>
<dbReference type="EMBL" id="JAVREQ010000001">
    <property type="protein sequence ID" value="MDT0377202.1"/>
    <property type="molecule type" value="Genomic_DNA"/>
</dbReference>
<gene>
    <name evidence="3" type="ORF">RM572_00225</name>
</gene>
<evidence type="ECO:0000259" key="2">
    <source>
        <dbReference type="Pfam" id="PF14028"/>
    </source>
</evidence>
<proteinExistence type="predicted"/>
<protein>
    <submittedName>
        <fullName evidence="3">Lantibiotic dehydratase</fullName>
    </submittedName>
</protein>
<organism evidence="3 4">
    <name type="scientific">Streptomyces hazeniae</name>
    <dbReference type="NCBI Taxonomy" id="3075538"/>
    <lineage>
        <taxon>Bacteria</taxon>
        <taxon>Bacillati</taxon>
        <taxon>Actinomycetota</taxon>
        <taxon>Actinomycetes</taxon>
        <taxon>Kitasatosporales</taxon>
        <taxon>Streptomycetaceae</taxon>
        <taxon>Streptomyces</taxon>
    </lineage>
</organism>
<accession>A0ABU2NJP1</accession>
<dbReference type="Proteomes" id="UP001183414">
    <property type="component" value="Unassembled WGS sequence"/>
</dbReference>
<reference evidence="4" key="1">
    <citation type="submission" date="2023-07" db="EMBL/GenBank/DDBJ databases">
        <title>30 novel species of actinomycetes from the DSMZ collection.</title>
        <authorList>
            <person name="Nouioui I."/>
        </authorList>
    </citation>
    <scope>NUCLEOTIDE SEQUENCE [LARGE SCALE GENOMIC DNA]</scope>
    <source>
        <strain evidence="4">DSM 42041</strain>
    </source>
</reference>
<feature type="domain" description="Lantibiotic dehydratase N-terminal" evidence="1">
    <location>
        <begin position="50"/>
        <end position="284"/>
    </location>
</feature>